<protein>
    <submittedName>
        <fullName evidence="1">WD40 repeat-like protein</fullName>
    </submittedName>
</protein>
<sequence>MSTLTSPVESSAARRAPHGPTKVFKGHTGRVCCVAYFPDGQHIASTSSDKTVIIWDVERGGQDGHPLQHDCSLEWIAISPDGRRIVSGLQAGGPVIWDALTRKVVHEIKGGGVWRLAYSPDGRWIATAPRVDERVIRLWDADTGRPGREPLKCDGRILCLAFSPDGSRIAAGMVDGVFQVIEISTGKSVVGPIKGHTRTVTSVVYSPDGRLLVTASQDKSIRVWDSKSGMEVGKPMLGHSDDVWCISITADGRRIASGGSDDTVRVWDLETRLQVGHSFDAGGWVFSVAFSPDDRHIISGNSLDDVALWDTESLSVSVFSLLRYSF</sequence>
<name>A0ACB8AUQ0_9AGAM</name>
<evidence type="ECO:0000313" key="2">
    <source>
        <dbReference type="Proteomes" id="UP000790709"/>
    </source>
</evidence>
<dbReference type="Proteomes" id="UP000790709">
    <property type="component" value="Unassembled WGS sequence"/>
</dbReference>
<gene>
    <name evidence="1" type="ORF">BV22DRAFT_940656</name>
</gene>
<keyword evidence="2" id="KW-1185">Reference proteome</keyword>
<proteinExistence type="predicted"/>
<comment type="caution">
    <text evidence="1">The sequence shown here is derived from an EMBL/GenBank/DDBJ whole genome shotgun (WGS) entry which is preliminary data.</text>
</comment>
<evidence type="ECO:0000313" key="1">
    <source>
        <dbReference type="EMBL" id="KAH7917141.1"/>
    </source>
</evidence>
<accession>A0ACB8AUQ0</accession>
<organism evidence="1 2">
    <name type="scientific">Leucogyrophana mollusca</name>
    <dbReference type="NCBI Taxonomy" id="85980"/>
    <lineage>
        <taxon>Eukaryota</taxon>
        <taxon>Fungi</taxon>
        <taxon>Dikarya</taxon>
        <taxon>Basidiomycota</taxon>
        <taxon>Agaricomycotina</taxon>
        <taxon>Agaricomycetes</taxon>
        <taxon>Agaricomycetidae</taxon>
        <taxon>Boletales</taxon>
        <taxon>Boletales incertae sedis</taxon>
        <taxon>Leucogyrophana</taxon>
    </lineage>
</organism>
<dbReference type="EMBL" id="MU267240">
    <property type="protein sequence ID" value="KAH7917141.1"/>
    <property type="molecule type" value="Genomic_DNA"/>
</dbReference>
<reference evidence="1" key="1">
    <citation type="journal article" date="2021" name="New Phytol.">
        <title>Evolutionary innovations through gain and loss of genes in the ectomycorrhizal Boletales.</title>
        <authorList>
            <person name="Wu G."/>
            <person name="Miyauchi S."/>
            <person name="Morin E."/>
            <person name="Kuo A."/>
            <person name="Drula E."/>
            <person name="Varga T."/>
            <person name="Kohler A."/>
            <person name="Feng B."/>
            <person name="Cao Y."/>
            <person name="Lipzen A."/>
            <person name="Daum C."/>
            <person name="Hundley H."/>
            <person name="Pangilinan J."/>
            <person name="Johnson J."/>
            <person name="Barry K."/>
            <person name="LaButti K."/>
            <person name="Ng V."/>
            <person name="Ahrendt S."/>
            <person name="Min B."/>
            <person name="Choi I.G."/>
            <person name="Park H."/>
            <person name="Plett J.M."/>
            <person name="Magnuson J."/>
            <person name="Spatafora J.W."/>
            <person name="Nagy L.G."/>
            <person name="Henrissat B."/>
            <person name="Grigoriev I.V."/>
            <person name="Yang Z.L."/>
            <person name="Xu J."/>
            <person name="Martin F.M."/>
        </authorList>
    </citation>
    <scope>NUCLEOTIDE SEQUENCE</scope>
    <source>
        <strain evidence="1">KUC20120723A-06</strain>
    </source>
</reference>